<dbReference type="RefSeq" id="WP_040190014.1">
    <property type="nucleotide sequence ID" value="NZ_AP022078.1"/>
</dbReference>
<protein>
    <submittedName>
        <fullName evidence="1">Uncharacterized protein</fullName>
    </submittedName>
</protein>
<evidence type="ECO:0000313" key="1">
    <source>
        <dbReference type="EMBL" id="MDP0965798.1"/>
    </source>
</evidence>
<organism evidence="1 2">
    <name type="scientific">Klebsiella pneumoniae</name>
    <dbReference type="NCBI Taxonomy" id="573"/>
    <lineage>
        <taxon>Bacteria</taxon>
        <taxon>Pseudomonadati</taxon>
        <taxon>Pseudomonadota</taxon>
        <taxon>Gammaproteobacteria</taxon>
        <taxon>Enterobacterales</taxon>
        <taxon>Enterobacteriaceae</taxon>
        <taxon>Klebsiella/Raoultella group</taxon>
        <taxon>Klebsiella</taxon>
        <taxon>Klebsiella pneumoniae complex</taxon>
    </lineage>
</organism>
<name>A0AAW8A8G4_KLEPN</name>
<accession>A0AAW8A8G4</accession>
<proteinExistence type="predicted"/>
<gene>
    <name evidence="1" type="ORF">Q6294_01870</name>
</gene>
<comment type="caution">
    <text evidence="1">The sequence shown here is derived from an EMBL/GenBank/DDBJ whole genome shotgun (WGS) entry which is preliminary data.</text>
</comment>
<dbReference type="AlphaFoldDB" id="A0AAW8A8G4"/>
<dbReference type="Proteomes" id="UP001244490">
    <property type="component" value="Unassembled WGS sequence"/>
</dbReference>
<dbReference type="EMBL" id="JAUUIA010000001">
    <property type="protein sequence ID" value="MDP0965798.1"/>
    <property type="molecule type" value="Genomic_DNA"/>
</dbReference>
<sequence>MSLAIQKDVDFSAVATGYLPPVTAGVEYFNFFNSEDSLTRNLIPNKPTPAKNGSPLFNTNGQSFLLTNLLNFINTGIKLTDEMTIITVAEPTGADGFFPTWSTTGSPITNGGSFTSQSFMRQSATTRNPTISLSYSTDGFVTRQNSSYGVSSGVDNIRLRAIASAFSQTAKTSSLYDLTNNKNAQAPLPANGVYGKAGNILLGSHYNAAESSQGNLYAAAIYSRMLSTTEISQIYAALKAYYSKRTLSI</sequence>
<evidence type="ECO:0000313" key="2">
    <source>
        <dbReference type="Proteomes" id="UP001244490"/>
    </source>
</evidence>
<reference evidence="1" key="1">
    <citation type="submission" date="2023-07" db="EMBL/GenBank/DDBJ databases">
        <authorList>
            <person name="Peng Z."/>
        </authorList>
    </citation>
    <scope>NUCLEOTIDE SEQUENCE</scope>
    <source>
        <strain evidence="1">KP219</strain>
    </source>
</reference>